<dbReference type="Proteomes" id="UP000887576">
    <property type="component" value="Unplaced"/>
</dbReference>
<reference evidence="2" key="1">
    <citation type="submission" date="2022-11" db="UniProtKB">
        <authorList>
            <consortium name="WormBaseParasite"/>
        </authorList>
    </citation>
    <scope>IDENTIFICATION</scope>
</reference>
<evidence type="ECO:0000313" key="2">
    <source>
        <dbReference type="WBParaSite" id="JU765_v2.g20622.t1"/>
    </source>
</evidence>
<accession>A0AC34QZA1</accession>
<dbReference type="WBParaSite" id="JU765_v2.g20622.t1">
    <property type="protein sequence ID" value="JU765_v2.g20622.t1"/>
    <property type="gene ID" value="JU765_v2.g20622"/>
</dbReference>
<name>A0AC34QZA1_9BILA</name>
<sequence length="173" mass="20323">MTISYEKYEEELKLFVSKWNSVYLDEQWKIGKKHTGLYAELKYLDETDNLWLHFFIIYSQSYAVPELWFNVYTPGSIQQRLPIEKAVRAPEFVSKCSEDEHRFLGIAFFYVDPCRILQAIQDSVKSCDPDYMLKWFMVASQVTRCRSPIELISSSSTSSSDNLSLDQTNQERI</sequence>
<organism evidence="1 2">
    <name type="scientific">Panagrolaimus sp. JU765</name>
    <dbReference type="NCBI Taxonomy" id="591449"/>
    <lineage>
        <taxon>Eukaryota</taxon>
        <taxon>Metazoa</taxon>
        <taxon>Ecdysozoa</taxon>
        <taxon>Nematoda</taxon>
        <taxon>Chromadorea</taxon>
        <taxon>Rhabditida</taxon>
        <taxon>Tylenchina</taxon>
        <taxon>Panagrolaimomorpha</taxon>
        <taxon>Panagrolaimoidea</taxon>
        <taxon>Panagrolaimidae</taxon>
        <taxon>Panagrolaimus</taxon>
    </lineage>
</organism>
<protein>
    <submittedName>
        <fullName evidence="2">Uncharacterized protein</fullName>
    </submittedName>
</protein>
<proteinExistence type="predicted"/>
<evidence type="ECO:0000313" key="1">
    <source>
        <dbReference type="Proteomes" id="UP000887576"/>
    </source>
</evidence>